<dbReference type="KEGG" id="rmu:RMDY18_11630"/>
<sequence>MLVAELLEGCCGLQCRCGRLVALVFVRAFQACTVECLLLVVAGEHAEADGAAGQHGHVGQAVGCALADVVEVGGAAADDHAERDDCVELLSETGCCDGQLEGAGNAHEGRLDACVACCTLRAVDEAIHDLGVPACRYDCELEALVVFGVEGGVCCAYAAHSVLLVGFGLLKSLVCRGAATRF</sequence>
<dbReference type="AlphaFoldDB" id="D2NTL9"/>
<dbReference type="Proteomes" id="UP000001883">
    <property type="component" value="Chromosome"/>
</dbReference>
<name>D2NTL9_ROTMD</name>
<keyword evidence="2" id="KW-1185">Reference proteome</keyword>
<protein>
    <submittedName>
        <fullName evidence="1">Uncharacterized protein</fullName>
    </submittedName>
</protein>
<dbReference type="HOGENOM" id="CLU_1480961_0_0_11"/>
<dbReference type="EMBL" id="AP011540">
    <property type="protein sequence ID" value="BAI64995.1"/>
    <property type="molecule type" value="Genomic_DNA"/>
</dbReference>
<evidence type="ECO:0000313" key="1">
    <source>
        <dbReference type="EMBL" id="BAI64995.1"/>
    </source>
</evidence>
<evidence type="ECO:0000313" key="2">
    <source>
        <dbReference type="Proteomes" id="UP000001883"/>
    </source>
</evidence>
<reference evidence="2" key="1">
    <citation type="submission" date="2009-07" db="EMBL/GenBank/DDBJ databases">
        <title>Complete genome sequence of Rothia mucilaginosa DJ.</title>
        <authorList>
            <person name="Yamane K."/>
            <person name="Nambu T."/>
            <person name="Mashimo C."/>
            <person name="Sugimori C."/>
            <person name="Yamanaka T."/>
            <person name="Leung K."/>
            <person name="Fukushima H."/>
        </authorList>
    </citation>
    <scope>NUCLEOTIDE SEQUENCE [LARGE SCALE GENOMIC DNA]</scope>
    <source>
        <strain evidence="2">DY-18</strain>
    </source>
</reference>
<gene>
    <name evidence="1" type="ordered locus">RMDY18_11630</name>
</gene>
<reference evidence="1 2" key="3">
    <citation type="journal article" date="2010" name="Sequencing">
        <title>Complete Genome Sequence of Rothia mucilaginosa DY-18: A Clinical Isolate with Dense Meshwork-Like Structures from a Persistent Apical Periodontitis Lesion.</title>
        <authorList>
            <person name="Yamane K."/>
            <person name="Nambu T."/>
            <person name="Yamanaka T."/>
            <person name="Mashimo C."/>
            <person name="Sugimori C."/>
            <person name="Leung K.-P."/>
            <person name="Fukushima H."/>
        </authorList>
    </citation>
    <scope>NUCLEOTIDE SEQUENCE [LARGE SCALE GENOMIC DNA]</scope>
    <source>
        <strain evidence="1 2">DY-18</strain>
    </source>
</reference>
<organism evidence="1 2">
    <name type="scientific">Rothia mucilaginosa (strain DY-18)</name>
    <name type="common">Stomatococcus mucilaginosus</name>
    <dbReference type="NCBI Taxonomy" id="680646"/>
    <lineage>
        <taxon>Bacteria</taxon>
        <taxon>Bacillati</taxon>
        <taxon>Actinomycetota</taxon>
        <taxon>Actinomycetes</taxon>
        <taxon>Micrococcales</taxon>
        <taxon>Micrococcaceae</taxon>
        <taxon>Rothia</taxon>
    </lineage>
</organism>
<proteinExistence type="predicted"/>
<accession>D2NTL9</accession>
<reference evidence="1 2" key="2">
    <citation type="journal article" date="2010" name="J Osaka Dent Univ">
        <title>Isolation and identification of Rothia mucilaginosa from persistent apical periodontitis lesions.</title>
        <authorList>
            <person name="Yamane K."/>
            <person name="Yoshida M."/>
            <person name="Fujihira T."/>
            <person name="Baba T."/>
            <person name="Tsuji N."/>
            <person name="Hayashi H."/>
            <person name="Sugimori C."/>
            <person name="Yamanaka T."/>
            <person name="Mashimo C."/>
            <person name="Nambu T."/>
            <person name="Kawai H."/>
            <person name="Fukushima H."/>
        </authorList>
    </citation>
    <scope>NUCLEOTIDE SEQUENCE [LARGE SCALE GENOMIC DNA]</scope>
    <source>
        <strain evidence="1 2">DY-18</strain>
    </source>
</reference>